<protein>
    <submittedName>
        <fullName evidence="1">(salmon louse) hypothetical protein</fullName>
    </submittedName>
</protein>
<proteinExistence type="predicted"/>
<gene>
    <name evidence="1" type="ORF">LSAA_3482</name>
</gene>
<dbReference type="Pfam" id="PF05380">
    <property type="entry name" value="Peptidase_A17"/>
    <property type="match status" value="1"/>
</dbReference>
<dbReference type="InterPro" id="IPR008042">
    <property type="entry name" value="Retrotrans_Pao"/>
</dbReference>
<accession>A0A7R8CKI3</accession>
<evidence type="ECO:0000313" key="1">
    <source>
        <dbReference type="EMBL" id="CAF2816209.1"/>
    </source>
</evidence>
<dbReference type="Proteomes" id="UP000675881">
    <property type="component" value="Chromosome 12"/>
</dbReference>
<evidence type="ECO:0000313" key="2">
    <source>
        <dbReference type="Proteomes" id="UP000675881"/>
    </source>
</evidence>
<keyword evidence="2" id="KW-1185">Reference proteome</keyword>
<reference evidence="1" key="1">
    <citation type="submission" date="2021-02" db="EMBL/GenBank/DDBJ databases">
        <authorList>
            <person name="Bekaert M."/>
        </authorList>
    </citation>
    <scope>NUCLEOTIDE SEQUENCE</scope>
    <source>
        <strain evidence="1">IoA-00</strain>
    </source>
</reference>
<dbReference type="PANTHER" id="PTHR47331">
    <property type="entry name" value="PHD-TYPE DOMAIN-CONTAINING PROTEIN"/>
    <property type="match status" value="1"/>
</dbReference>
<organism evidence="1 2">
    <name type="scientific">Lepeophtheirus salmonis</name>
    <name type="common">Salmon louse</name>
    <name type="synonym">Caligus salmonis</name>
    <dbReference type="NCBI Taxonomy" id="72036"/>
    <lineage>
        <taxon>Eukaryota</taxon>
        <taxon>Metazoa</taxon>
        <taxon>Ecdysozoa</taxon>
        <taxon>Arthropoda</taxon>
        <taxon>Crustacea</taxon>
        <taxon>Multicrustacea</taxon>
        <taxon>Hexanauplia</taxon>
        <taxon>Copepoda</taxon>
        <taxon>Siphonostomatoida</taxon>
        <taxon>Caligidae</taxon>
        <taxon>Lepeophtheirus</taxon>
    </lineage>
</organism>
<sequence length="508" mass="58444">MGEGHLAFAMKVRSKLDTLISNRKREDKQLHVIVSILKSKLEAKTILPPFRCKVKGPNRIQTAQDVLDFDIVILGGVSNKFKSRIFAVMFERMRGRFSNKFSFHNICGICSSLSTERDPRISFHLADILYEYPLQLDEVKLPIGQDYYWEIVQNKFICSNDGNLVALHTPFGYVLNIRLPVNSLTSTSCLLSILELGSSQGRHKIAVLEDVRKMLLQIVVDVHDRDAIRYLWRNLNINEPPQSIPKLMLRDLCTLNLEWNNELPADTLVRWMKCVTQVSRFSQLSFERSFNMDSRAKKGFQIHSFKDASKDCIVAAVYIWIKYDFGNSKRTLLITKSRLAPKKTHPSIARLELLAAILVARFVNNCKTKLDIGGKSCYYWTDSETAVREIHSLSDPIDWRHVPGSLKLPSRGLTLDKLVRNFGFWINGPEFIHQEKGNWPKRLVFCPRCFEWKWFTAKPQQQMMSVLPEERINPGMEPFSAIGLDCLGPVYIRYDSGKKEYFIKGSSS</sequence>
<name>A0A7R8CKI3_LEPSM</name>
<dbReference type="AlphaFoldDB" id="A0A7R8CKI3"/>
<dbReference type="EMBL" id="HG994591">
    <property type="protein sequence ID" value="CAF2816209.1"/>
    <property type="molecule type" value="Genomic_DNA"/>
</dbReference>